<evidence type="ECO:0008006" key="3">
    <source>
        <dbReference type="Google" id="ProtNLM"/>
    </source>
</evidence>
<dbReference type="KEGG" id="csph:CSPHI_02755"/>
<evidence type="ECO:0000313" key="1">
    <source>
        <dbReference type="EMBL" id="APT90169.1"/>
    </source>
</evidence>
<proteinExistence type="predicted"/>
<dbReference type="STRING" id="1437874.CSPHI_02755"/>
<dbReference type="AlphaFoldDB" id="A0A1L7CWC2"/>
<dbReference type="EMBL" id="CP009248">
    <property type="protein sequence ID" value="APT90169.1"/>
    <property type="molecule type" value="Genomic_DNA"/>
</dbReference>
<dbReference type="RefSeq" id="WP_084210197.1">
    <property type="nucleotide sequence ID" value="NZ_CP009248.1"/>
</dbReference>
<name>A0A1L7CWC2_9CORY</name>
<keyword evidence="2" id="KW-1185">Reference proteome</keyword>
<dbReference type="InterPro" id="IPR024020">
    <property type="entry name" value="Anit_sigma_mycothiol_RsrA"/>
</dbReference>
<dbReference type="OrthoDB" id="3267840at2"/>
<sequence>MSEDMGPCTHPGVSCAEIRRRVEALLDGECDPVESRELESMIEACPQCMEGIGQDATIRRLLRRCCCEQAPAELRTRITTRIRVSWTRAEFRG</sequence>
<evidence type="ECO:0000313" key="2">
    <source>
        <dbReference type="Proteomes" id="UP000185469"/>
    </source>
</evidence>
<protein>
    <recommendedName>
        <fullName evidence="3">Anti-sigma factor</fullName>
    </recommendedName>
</protein>
<organism evidence="1 2">
    <name type="scientific">Corynebacterium sphenisci DSM 44792</name>
    <dbReference type="NCBI Taxonomy" id="1437874"/>
    <lineage>
        <taxon>Bacteria</taxon>
        <taxon>Bacillati</taxon>
        <taxon>Actinomycetota</taxon>
        <taxon>Actinomycetes</taxon>
        <taxon>Mycobacteriales</taxon>
        <taxon>Corynebacteriaceae</taxon>
        <taxon>Corynebacterium</taxon>
    </lineage>
</organism>
<accession>A0A1L7CWC2</accession>
<dbReference type="Proteomes" id="UP000185469">
    <property type="component" value="Chromosome"/>
</dbReference>
<dbReference type="NCBIfam" id="TIGR03988">
    <property type="entry name" value="antisig_RsrA"/>
    <property type="match status" value="1"/>
</dbReference>
<reference evidence="1 2" key="1">
    <citation type="submission" date="2014-08" db="EMBL/GenBank/DDBJ databases">
        <title>Complete genome sequence of Corynebacterium sphenisci CECT 5990(T) (=DSM 44792(T)), isolated from healthy wild penguins.</title>
        <authorList>
            <person name="Ruckert C."/>
            <person name="Albersmeier A."/>
            <person name="Winkler A."/>
            <person name="Kalinowski J."/>
        </authorList>
    </citation>
    <scope>NUCLEOTIDE SEQUENCE [LARGE SCALE GENOMIC DNA]</scope>
    <source>
        <strain evidence="1 2">DSM 44792</strain>
    </source>
</reference>
<gene>
    <name evidence="1" type="ORF">CSPHI_02755</name>
</gene>